<feature type="compositionally biased region" description="Gly residues" evidence="1">
    <location>
        <begin position="339"/>
        <end position="380"/>
    </location>
</feature>
<protein>
    <submittedName>
        <fullName evidence="2">Uncharacterized protein</fullName>
    </submittedName>
</protein>
<gene>
    <name evidence="2" type="ORF">Vretifemale_15989</name>
</gene>
<evidence type="ECO:0000256" key="1">
    <source>
        <dbReference type="SAM" id="MobiDB-lite"/>
    </source>
</evidence>
<dbReference type="AlphaFoldDB" id="A0A8J4CQI6"/>
<accession>A0A8J4CQI6</accession>
<feature type="compositionally biased region" description="Gly residues" evidence="1">
    <location>
        <begin position="132"/>
        <end position="142"/>
    </location>
</feature>
<feature type="compositionally biased region" description="Low complexity" evidence="1">
    <location>
        <begin position="317"/>
        <end position="338"/>
    </location>
</feature>
<comment type="caution">
    <text evidence="2">The sequence shown here is derived from an EMBL/GenBank/DDBJ whole genome shotgun (WGS) entry which is preliminary data.</text>
</comment>
<evidence type="ECO:0000313" key="3">
    <source>
        <dbReference type="Proteomes" id="UP000747110"/>
    </source>
</evidence>
<dbReference type="Proteomes" id="UP000747110">
    <property type="component" value="Unassembled WGS sequence"/>
</dbReference>
<reference evidence="2" key="1">
    <citation type="journal article" date="2021" name="Proc. Natl. Acad. Sci. U.S.A.">
        <title>Three genomes in the algal genus Volvox reveal the fate of a haploid sex-determining region after a transition to homothallism.</title>
        <authorList>
            <person name="Yamamoto K."/>
            <person name="Hamaji T."/>
            <person name="Kawai-Toyooka H."/>
            <person name="Matsuzaki R."/>
            <person name="Takahashi F."/>
            <person name="Nishimura Y."/>
            <person name="Kawachi M."/>
            <person name="Noguchi H."/>
            <person name="Minakuchi Y."/>
            <person name="Umen J.G."/>
            <person name="Toyoda A."/>
            <person name="Nozaki H."/>
        </authorList>
    </citation>
    <scope>NUCLEOTIDE SEQUENCE</scope>
    <source>
        <strain evidence="2">NIES-3786</strain>
    </source>
</reference>
<feature type="compositionally biased region" description="Low complexity" evidence="1">
    <location>
        <begin position="115"/>
        <end position="131"/>
    </location>
</feature>
<feature type="compositionally biased region" description="Low complexity" evidence="1">
    <location>
        <begin position="96"/>
        <end position="107"/>
    </location>
</feature>
<keyword evidence="3" id="KW-1185">Reference proteome</keyword>
<dbReference type="EMBL" id="BNCP01000042">
    <property type="protein sequence ID" value="GIL87939.1"/>
    <property type="molecule type" value="Genomic_DNA"/>
</dbReference>
<name>A0A8J4CQI6_9CHLO</name>
<evidence type="ECO:0000313" key="2">
    <source>
        <dbReference type="EMBL" id="GIL87939.1"/>
    </source>
</evidence>
<feature type="region of interest" description="Disordered" evidence="1">
    <location>
        <begin position="91"/>
        <end position="146"/>
    </location>
</feature>
<organism evidence="2 3">
    <name type="scientific">Volvox reticuliferus</name>
    <dbReference type="NCBI Taxonomy" id="1737510"/>
    <lineage>
        <taxon>Eukaryota</taxon>
        <taxon>Viridiplantae</taxon>
        <taxon>Chlorophyta</taxon>
        <taxon>core chlorophytes</taxon>
        <taxon>Chlorophyceae</taxon>
        <taxon>CS clade</taxon>
        <taxon>Chlamydomonadales</taxon>
        <taxon>Volvocaceae</taxon>
        <taxon>Volvox</taxon>
    </lineage>
</organism>
<sequence length="386" mass="36836">MYVCTHVRVGDLSYNPSPSCCMHDRACMLRATSLIFPGLWLRACVLPAGFGRSPDRSSTQQGITISYAGSVLGAAAGEDRRRRQIMQVGAATTGQPAGTSPVGTGTTTVGGGTRAVGPLTTSTSGGTAVASRGGGSISGAGGGRRRRQLMQGPESAIGASAGAGTIGTGASSLGGGGGGVGGTGAGVGRRRRRQLMNVGAPSATKVADSNCVADGKAGMSSETIDVIFDSGVKMDYDDHDSGGSTAGNDVLQRHLLQASVGPSVPTSEPSAGGSYVSGTGGLGAGAAAGGGARQGAGGVGRRQLLQVPRIEPPTAPPSASVGPSVPTGEPSAGGSYVSGTGGPGAGAVAGGGARQGAGGVGPVGGGGGIGVSGVGGGGLGRRQLLQ</sequence>
<feature type="region of interest" description="Disordered" evidence="1">
    <location>
        <begin position="310"/>
        <end position="386"/>
    </location>
</feature>
<proteinExistence type="predicted"/>